<organism evidence="3 4">
    <name type="scientific">Marasmius crinis-equi</name>
    <dbReference type="NCBI Taxonomy" id="585013"/>
    <lineage>
        <taxon>Eukaryota</taxon>
        <taxon>Fungi</taxon>
        <taxon>Dikarya</taxon>
        <taxon>Basidiomycota</taxon>
        <taxon>Agaricomycotina</taxon>
        <taxon>Agaricomycetes</taxon>
        <taxon>Agaricomycetidae</taxon>
        <taxon>Agaricales</taxon>
        <taxon>Marasmiineae</taxon>
        <taxon>Marasmiaceae</taxon>
        <taxon>Marasmius</taxon>
    </lineage>
</organism>
<dbReference type="EMBL" id="JBAHYK010003701">
    <property type="protein sequence ID" value="KAL0563283.1"/>
    <property type="molecule type" value="Genomic_DNA"/>
</dbReference>
<dbReference type="Proteomes" id="UP001465976">
    <property type="component" value="Unassembled WGS sequence"/>
</dbReference>
<dbReference type="InterPro" id="IPR002347">
    <property type="entry name" value="SDR_fam"/>
</dbReference>
<evidence type="ECO:0000256" key="1">
    <source>
        <dbReference type="ARBA" id="ARBA00006484"/>
    </source>
</evidence>
<name>A0ABR3EKA6_9AGAR</name>
<dbReference type="PANTHER" id="PTHR43180:SF33">
    <property type="entry name" value="15-HYDROXYPROSTAGLANDIN DEHYDROGENASE [NAD(+)]-LIKE"/>
    <property type="match status" value="1"/>
</dbReference>
<evidence type="ECO:0000256" key="2">
    <source>
        <dbReference type="ARBA" id="ARBA00023002"/>
    </source>
</evidence>
<dbReference type="Gene3D" id="3.40.50.720">
    <property type="entry name" value="NAD(P)-binding Rossmann-like Domain"/>
    <property type="match status" value="2"/>
</dbReference>
<evidence type="ECO:0000313" key="3">
    <source>
        <dbReference type="EMBL" id="KAL0563283.1"/>
    </source>
</evidence>
<sequence length="270" mass="28757">MAPTPITDDQLLDYANRASGKVVLITGAGAGIGKETAIHFAESGAKLVLGDINLTNVEAVAEQIRTSGGEALALKCDVTVWDELVDMYEKAMERFGSVDIVIANAGVSEVGNCCRPGPIPLDESGRPQKPGVTTIDVNVVGVLHTSWIALHVPAIMYATSKHAVLGLMRALDKTTFKPLNIRVSCIHPFYADTAIIGDFLRESFKESGVPLVPIGRIVGAIIHSATHPDPSTSGGSYYVPGPGSTFFIAREDFKAGVYEILDEQCNAMFK</sequence>
<dbReference type="PRINTS" id="PR00081">
    <property type="entry name" value="GDHRDH"/>
</dbReference>
<keyword evidence="4" id="KW-1185">Reference proteome</keyword>
<dbReference type="SUPFAM" id="SSF51735">
    <property type="entry name" value="NAD(P)-binding Rossmann-fold domains"/>
    <property type="match status" value="1"/>
</dbReference>
<comment type="similarity">
    <text evidence="1">Belongs to the short-chain dehydrogenases/reductases (SDR) family.</text>
</comment>
<proteinExistence type="inferred from homology"/>
<dbReference type="Pfam" id="PF00106">
    <property type="entry name" value="adh_short"/>
    <property type="match status" value="1"/>
</dbReference>
<evidence type="ECO:0000313" key="4">
    <source>
        <dbReference type="Proteomes" id="UP001465976"/>
    </source>
</evidence>
<comment type="caution">
    <text evidence="3">The sequence shown here is derived from an EMBL/GenBank/DDBJ whole genome shotgun (WGS) entry which is preliminary data.</text>
</comment>
<protein>
    <submittedName>
        <fullName evidence="3">Uncharacterized protein</fullName>
    </submittedName>
</protein>
<reference evidence="3 4" key="1">
    <citation type="submission" date="2024-02" db="EMBL/GenBank/DDBJ databases">
        <title>A draft genome for the cacao thread blight pathogen Marasmius crinis-equi.</title>
        <authorList>
            <person name="Cohen S.P."/>
            <person name="Baruah I.K."/>
            <person name="Amoako-Attah I."/>
            <person name="Bukari Y."/>
            <person name="Meinhardt L.W."/>
            <person name="Bailey B.A."/>
        </authorList>
    </citation>
    <scope>NUCLEOTIDE SEQUENCE [LARGE SCALE GENOMIC DNA]</scope>
    <source>
        <strain evidence="3 4">GH-76</strain>
    </source>
</reference>
<dbReference type="InterPro" id="IPR036291">
    <property type="entry name" value="NAD(P)-bd_dom_sf"/>
</dbReference>
<dbReference type="PANTHER" id="PTHR43180">
    <property type="entry name" value="3-OXOACYL-(ACYL-CARRIER-PROTEIN) REDUCTASE (AFU_ORTHOLOGUE AFUA_6G11210)"/>
    <property type="match status" value="1"/>
</dbReference>
<keyword evidence="2" id="KW-0560">Oxidoreductase</keyword>
<accession>A0ABR3EKA6</accession>
<gene>
    <name evidence="3" type="ORF">V5O48_018788</name>
</gene>